<dbReference type="GO" id="GO:0015074">
    <property type="term" value="P:DNA integration"/>
    <property type="evidence" value="ECO:0007669"/>
    <property type="project" value="UniProtKB-KW"/>
</dbReference>
<evidence type="ECO:0000256" key="3">
    <source>
        <dbReference type="ARBA" id="ARBA00023172"/>
    </source>
</evidence>
<dbReference type="PROSITE" id="PS51736">
    <property type="entry name" value="RECOMBINASES_3"/>
    <property type="match status" value="1"/>
</dbReference>
<keyword evidence="2" id="KW-0238">DNA-binding</keyword>
<dbReference type="PROSITE" id="PS00397">
    <property type="entry name" value="RECOMBINASES_1"/>
    <property type="match status" value="1"/>
</dbReference>
<keyword evidence="1" id="KW-0229">DNA integration</keyword>
<reference evidence="5" key="1">
    <citation type="submission" date="2019-08" db="EMBL/GenBank/DDBJ databases">
        <authorList>
            <person name="Kucharzyk K."/>
            <person name="Murdoch R.W."/>
            <person name="Higgins S."/>
            <person name="Loffler F."/>
        </authorList>
    </citation>
    <scope>NUCLEOTIDE SEQUENCE</scope>
</reference>
<gene>
    <name evidence="5" type="ORF">SDC9_210154</name>
</gene>
<organism evidence="5">
    <name type="scientific">bioreactor metagenome</name>
    <dbReference type="NCBI Taxonomy" id="1076179"/>
    <lineage>
        <taxon>unclassified sequences</taxon>
        <taxon>metagenomes</taxon>
        <taxon>ecological metagenomes</taxon>
    </lineage>
</organism>
<sequence>MQVFGYVRVSTKNQNENRQLDELENSGIKIDKIFIDKQSGKNFDRPNYKKNDFKT</sequence>
<evidence type="ECO:0000259" key="4">
    <source>
        <dbReference type="PROSITE" id="PS51736"/>
    </source>
</evidence>
<name>A0A645JGC1_9ZZZZ</name>
<keyword evidence="3" id="KW-0233">DNA recombination</keyword>
<dbReference type="Gene3D" id="3.40.50.1390">
    <property type="entry name" value="Resolvase, N-terminal catalytic domain"/>
    <property type="match status" value="1"/>
</dbReference>
<dbReference type="SUPFAM" id="SSF53041">
    <property type="entry name" value="Resolvase-like"/>
    <property type="match status" value="1"/>
</dbReference>
<dbReference type="InterPro" id="IPR036162">
    <property type="entry name" value="Resolvase-like_N_sf"/>
</dbReference>
<evidence type="ECO:0000313" key="5">
    <source>
        <dbReference type="EMBL" id="MPN62407.1"/>
    </source>
</evidence>
<evidence type="ECO:0000256" key="1">
    <source>
        <dbReference type="ARBA" id="ARBA00022908"/>
    </source>
</evidence>
<accession>A0A645JGC1</accession>
<dbReference type="Pfam" id="PF00239">
    <property type="entry name" value="Resolvase"/>
    <property type="match status" value="1"/>
</dbReference>
<feature type="domain" description="Resolvase/invertase-type recombinase catalytic" evidence="4">
    <location>
        <begin position="2"/>
        <end position="55"/>
    </location>
</feature>
<dbReference type="EMBL" id="VSSQ01140368">
    <property type="protein sequence ID" value="MPN62407.1"/>
    <property type="molecule type" value="Genomic_DNA"/>
</dbReference>
<protein>
    <recommendedName>
        <fullName evidence="4">Resolvase/invertase-type recombinase catalytic domain-containing protein</fullName>
    </recommendedName>
</protein>
<dbReference type="GO" id="GO:0000150">
    <property type="term" value="F:DNA strand exchange activity"/>
    <property type="evidence" value="ECO:0007669"/>
    <property type="project" value="InterPro"/>
</dbReference>
<dbReference type="GO" id="GO:0003677">
    <property type="term" value="F:DNA binding"/>
    <property type="evidence" value="ECO:0007669"/>
    <property type="project" value="UniProtKB-KW"/>
</dbReference>
<dbReference type="AlphaFoldDB" id="A0A645JGC1"/>
<proteinExistence type="predicted"/>
<dbReference type="InterPro" id="IPR006118">
    <property type="entry name" value="Recombinase_CS"/>
</dbReference>
<evidence type="ECO:0000256" key="2">
    <source>
        <dbReference type="ARBA" id="ARBA00023125"/>
    </source>
</evidence>
<dbReference type="InterPro" id="IPR006119">
    <property type="entry name" value="Resolv_N"/>
</dbReference>
<comment type="caution">
    <text evidence="5">The sequence shown here is derived from an EMBL/GenBank/DDBJ whole genome shotgun (WGS) entry which is preliminary data.</text>
</comment>